<gene>
    <name evidence="1" type="ORF">IEQ34_009059</name>
</gene>
<dbReference type="EMBL" id="JAGFBR010000009">
    <property type="protein sequence ID" value="KAH0461484.1"/>
    <property type="molecule type" value="Genomic_DNA"/>
</dbReference>
<accession>A0AAV7H0C3</accession>
<reference evidence="1 2" key="1">
    <citation type="journal article" date="2021" name="Hortic Res">
        <title>Chromosome-scale assembly of the Dendrobium chrysotoxum genome enhances the understanding of orchid evolution.</title>
        <authorList>
            <person name="Zhang Y."/>
            <person name="Zhang G.Q."/>
            <person name="Zhang D."/>
            <person name="Liu X.D."/>
            <person name="Xu X.Y."/>
            <person name="Sun W.H."/>
            <person name="Yu X."/>
            <person name="Zhu X."/>
            <person name="Wang Z.W."/>
            <person name="Zhao X."/>
            <person name="Zhong W.Y."/>
            <person name="Chen H."/>
            <person name="Yin W.L."/>
            <person name="Huang T."/>
            <person name="Niu S.C."/>
            <person name="Liu Z.J."/>
        </authorList>
    </citation>
    <scope>NUCLEOTIDE SEQUENCE [LARGE SCALE GENOMIC DNA]</scope>
    <source>
        <strain evidence="1">Lindl</strain>
    </source>
</reference>
<evidence type="ECO:0000313" key="2">
    <source>
        <dbReference type="Proteomes" id="UP000775213"/>
    </source>
</evidence>
<protein>
    <submittedName>
        <fullName evidence="1">Uncharacterized protein</fullName>
    </submittedName>
</protein>
<keyword evidence="2" id="KW-1185">Reference proteome</keyword>
<evidence type="ECO:0000313" key="1">
    <source>
        <dbReference type="EMBL" id="KAH0461484.1"/>
    </source>
</evidence>
<comment type="caution">
    <text evidence="1">The sequence shown here is derived from an EMBL/GenBank/DDBJ whole genome shotgun (WGS) entry which is preliminary data.</text>
</comment>
<proteinExistence type="predicted"/>
<dbReference type="AlphaFoldDB" id="A0AAV7H0C3"/>
<sequence length="80" mass="8810">MPAENSYGLCKQCYRKGLELGQLLISVDKIIEAVVDEGGLFSDTTLPIWDQFEGTREAYFVGLCRGTNGYNGSISVQTKN</sequence>
<organism evidence="1 2">
    <name type="scientific">Dendrobium chrysotoxum</name>
    <name type="common">Orchid</name>
    <dbReference type="NCBI Taxonomy" id="161865"/>
    <lineage>
        <taxon>Eukaryota</taxon>
        <taxon>Viridiplantae</taxon>
        <taxon>Streptophyta</taxon>
        <taxon>Embryophyta</taxon>
        <taxon>Tracheophyta</taxon>
        <taxon>Spermatophyta</taxon>
        <taxon>Magnoliopsida</taxon>
        <taxon>Liliopsida</taxon>
        <taxon>Asparagales</taxon>
        <taxon>Orchidaceae</taxon>
        <taxon>Epidendroideae</taxon>
        <taxon>Malaxideae</taxon>
        <taxon>Dendrobiinae</taxon>
        <taxon>Dendrobium</taxon>
    </lineage>
</organism>
<dbReference type="Proteomes" id="UP000775213">
    <property type="component" value="Unassembled WGS sequence"/>
</dbReference>
<name>A0AAV7H0C3_DENCH</name>